<dbReference type="Gene3D" id="3.90.870.10">
    <property type="entry name" value="DHBP synthase"/>
    <property type="match status" value="1"/>
</dbReference>
<dbReference type="Pfam" id="PF01300">
    <property type="entry name" value="Sua5_yciO_yrdC"/>
    <property type="match status" value="1"/>
</dbReference>
<evidence type="ECO:0000256" key="6">
    <source>
        <dbReference type="ARBA" id="ARBA00022694"/>
    </source>
</evidence>
<gene>
    <name evidence="13" type="ORF">J1C55_11685</name>
</gene>
<comment type="similarity">
    <text evidence="2">Belongs to the SUA5 family.</text>
</comment>
<evidence type="ECO:0000256" key="7">
    <source>
        <dbReference type="ARBA" id="ARBA00022695"/>
    </source>
</evidence>
<name>A0ABS8EPU8_9FLAO</name>
<dbReference type="EC" id="2.7.7.87" evidence="3"/>
<evidence type="ECO:0000256" key="9">
    <source>
        <dbReference type="ARBA" id="ARBA00022840"/>
    </source>
</evidence>
<evidence type="ECO:0000259" key="12">
    <source>
        <dbReference type="PROSITE" id="PS51163"/>
    </source>
</evidence>
<evidence type="ECO:0000313" key="13">
    <source>
        <dbReference type="EMBL" id="MCC1485254.1"/>
    </source>
</evidence>
<evidence type="ECO:0000256" key="11">
    <source>
        <dbReference type="ARBA" id="ARBA00048366"/>
    </source>
</evidence>
<evidence type="ECO:0000256" key="1">
    <source>
        <dbReference type="ARBA" id="ARBA00004496"/>
    </source>
</evidence>
<dbReference type="PANTHER" id="PTHR17490">
    <property type="entry name" value="SUA5"/>
    <property type="match status" value="1"/>
</dbReference>
<evidence type="ECO:0000313" key="14">
    <source>
        <dbReference type="Proteomes" id="UP000778797"/>
    </source>
</evidence>
<dbReference type="Proteomes" id="UP000778797">
    <property type="component" value="Unassembled WGS sequence"/>
</dbReference>
<sequence>MTTEVHNTIRVLKNGGIILYPTDTVWGIGCDAKNAEAVKKIYALKKRIATKSMICLVANQSMLRNYISHIPDSAIKIINTETQPTTIIYNNPKYLANNLIAEDSTIAIRIPNHKFCQELLLQYNGAIVSTSANISGQSTPQSFKEITQDIIKGVDYVVNLQHEKTDVNPSKIIKINTDGSLKIIRE</sequence>
<reference evidence="14" key="2">
    <citation type="submission" date="2023-07" db="EMBL/GenBank/DDBJ databases">
        <title>Genome of Winogradskyella sp. E313.</title>
        <authorList>
            <person name="Zhou Y."/>
        </authorList>
    </citation>
    <scope>NUCLEOTIDE SEQUENCE [LARGE SCALE GENOMIC DNA]</scope>
    <source>
        <strain evidence="14">E313</strain>
    </source>
</reference>
<dbReference type="InterPro" id="IPR006070">
    <property type="entry name" value="Sua5-like_dom"/>
</dbReference>
<dbReference type="NCBIfam" id="TIGR00057">
    <property type="entry name" value="L-threonylcarbamoyladenylate synthase"/>
    <property type="match status" value="1"/>
</dbReference>
<evidence type="ECO:0000256" key="10">
    <source>
        <dbReference type="ARBA" id="ARBA00029774"/>
    </source>
</evidence>
<organism evidence="13 14">
    <name type="scientific">Winogradskyella immobilis</name>
    <dbReference type="NCBI Taxonomy" id="2816852"/>
    <lineage>
        <taxon>Bacteria</taxon>
        <taxon>Pseudomonadati</taxon>
        <taxon>Bacteroidota</taxon>
        <taxon>Flavobacteriia</taxon>
        <taxon>Flavobacteriales</taxon>
        <taxon>Flavobacteriaceae</taxon>
        <taxon>Winogradskyella</taxon>
    </lineage>
</organism>
<comment type="caution">
    <text evidence="13">The sequence shown here is derived from an EMBL/GenBank/DDBJ whole genome shotgun (WGS) entry which is preliminary data.</text>
</comment>
<keyword evidence="8" id="KW-0547">Nucleotide-binding</keyword>
<keyword evidence="7" id="KW-0548">Nucleotidyltransferase</keyword>
<evidence type="ECO:0000256" key="4">
    <source>
        <dbReference type="ARBA" id="ARBA00022490"/>
    </source>
</evidence>
<dbReference type="RefSeq" id="WP_227477761.1">
    <property type="nucleotide sequence ID" value="NZ_JAFMPT010000018.1"/>
</dbReference>
<evidence type="ECO:0000256" key="8">
    <source>
        <dbReference type="ARBA" id="ARBA00022741"/>
    </source>
</evidence>
<dbReference type="InterPro" id="IPR050156">
    <property type="entry name" value="TC-AMP_synthase_SUA5"/>
</dbReference>
<keyword evidence="14" id="KW-1185">Reference proteome</keyword>
<keyword evidence="4" id="KW-0963">Cytoplasm</keyword>
<comment type="subcellular location">
    <subcellularLocation>
        <location evidence="1">Cytoplasm</location>
    </subcellularLocation>
</comment>
<evidence type="ECO:0000256" key="2">
    <source>
        <dbReference type="ARBA" id="ARBA00007663"/>
    </source>
</evidence>
<dbReference type="EMBL" id="JAFMPT010000018">
    <property type="protein sequence ID" value="MCC1485254.1"/>
    <property type="molecule type" value="Genomic_DNA"/>
</dbReference>
<dbReference type="PROSITE" id="PS51163">
    <property type="entry name" value="YRDC"/>
    <property type="match status" value="1"/>
</dbReference>
<proteinExistence type="inferred from homology"/>
<evidence type="ECO:0000256" key="3">
    <source>
        <dbReference type="ARBA" id="ARBA00012584"/>
    </source>
</evidence>
<keyword evidence="6" id="KW-0819">tRNA processing</keyword>
<reference evidence="14" key="1">
    <citation type="submission" date="2021-03" db="EMBL/GenBank/DDBJ databases">
        <title>Genome of Cognatishimia sp. F0-27.</title>
        <authorList>
            <person name="Ping X."/>
        </authorList>
    </citation>
    <scope>NUCLEOTIDE SEQUENCE [LARGE SCALE GENOMIC DNA]</scope>
    <source>
        <strain evidence="14">E313</strain>
    </source>
</reference>
<dbReference type="PANTHER" id="PTHR17490:SF16">
    <property type="entry name" value="THREONYLCARBAMOYL-AMP SYNTHASE"/>
    <property type="match status" value="1"/>
</dbReference>
<dbReference type="InterPro" id="IPR017945">
    <property type="entry name" value="DHBP_synth_RibB-like_a/b_dom"/>
</dbReference>
<keyword evidence="5" id="KW-0808">Transferase</keyword>
<evidence type="ECO:0000256" key="5">
    <source>
        <dbReference type="ARBA" id="ARBA00022679"/>
    </source>
</evidence>
<accession>A0ABS8EPU8</accession>
<comment type="catalytic activity">
    <reaction evidence="11">
        <text>L-threonine + hydrogencarbonate + ATP = L-threonylcarbamoyladenylate + diphosphate + H2O</text>
        <dbReference type="Rhea" id="RHEA:36407"/>
        <dbReference type="ChEBI" id="CHEBI:15377"/>
        <dbReference type="ChEBI" id="CHEBI:17544"/>
        <dbReference type="ChEBI" id="CHEBI:30616"/>
        <dbReference type="ChEBI" id="CHEBI:33019"/>
        <dbReference type="ChEBI" id="CHEBI:57926"/>
        <dbReference type="ChEBI" id="CHEBI:73682"/>
        <dbReference type="EC" id="2.7.7.87"/>
    </reaction>
</comment>
<keyword evidence="9" id="KW-0067">ATP-binding</keyword>
<feature type="domain" description="YrdC-like" evidence="12">
    <location>
        <begin position="2"/>
        <end position="186"/>
    </location>
</feature>
<dbReference type="SUPFAM" id="SSF55821">
    <property type="entry name" value="YrdC/RibB"/>
    <property type="match status" value="1"/>
</dbReference>
<protein>
    <recommendedName>
        <fullName evidence="10">L-threonylcarbamoyladenylate synthase</fullName>
        <ecNumber evidence="3">2.7.7.87</ecNumber>
    </recommendedName>
    <alternativeName>
        <fullName evidence="10">L-threonylcarbamoyladenylate synthase</fullName>
    </alternativeName>
</protein>